<keyword evidence="2" id="KW-1185">Reference proteome</keyword>
<organism evidence="1 2">
    <name type="scientific">Nocardioides imazamoxiresistens</name>
    <dbReference type="NCBI Taxonomy" id="3231893"/>
    <lineage>
        <taxon>Bacteria</taxon>
        <taxon>Bacillati</taxon>
        <taxon>Actinomycetota</taxon>
        <taxon>Actinomycetes</taxon>
        <taxon>Propionibacteriales</taxon>
        <taxon>Nocardioidaceae</taxon>
        <taxon>Nocardioides</taxon>
    </lineage>
</organism>
<evidence type="ECO:0008006" key="3">
    <source>
        <dbReference type="Google" id="ProtNLM"/>
    </source>
</evidence>
<accession>A0ABU3PQW5</accession>
<dbReference type="EMBL" id="JAVYII010000001">
    <property type="protein sequence ID" value="MDT9591607.1"/>
    <property type="molecule type" value="Genomic_DNA"/>
</dbReference>
<protein>
    <recommendedName>
        <fullName evidence="3">Helix-turn-helix DNA binding domain protein</fullName>
    </recommendedName>
</protein>
<evidence type="ECO:0000313" key="2">
    <source>
        <dbReference type="Proteomes" id="UP001268542"/>
    </source>
</evidence>
<sequence>MAHEKTVDDPLAHAANLARAATRLQHEAVAVRIARNDAIRTASTAGVPKEAVARACGISGALVRRIVKGTEQ</sequence>
<dbReference type="Proteomes" id="UP001268542">
    <property type="component" value="Unassembled WGS sequence"/>
</dbReference>
<dbReference type="RefSeq" id="WP_315730567.1">
    <property type="nucleotide sequence ID" value="NZ_JAVYII010000001.1"/>
</dbReference>
<comment type="caution">
    <text evidence="1">The sequence shown here is derived from an EMBL/GenBank/DDBJ whole genome shotgun (WGS) entry which is preliminary data.</text>
</comment>
<reference evidence="1 2" key="1">
    <citation type="submission" date="2023-08" db="EMBL/GenBank/DDBJ databases">
        <title>Nocardioides seae sp. nov., a bacterium isolated from a soil.</title>
        <authorList>
            <person name="Wang X."/>
        </authorList>
    </citation>
    <scope>NUCLEOTIDE SEQUENCE [LARGE SCALE GENOMIC DNA]</scope>
    <source>
        <strain evidence="1 2">YZH12</strain>
    </source>
</reference>
<evidence type="ECO:0000313" key="1">
    <source>
        <dbReference type="EMBL" id="MDT9591607.1"/>
    </source>
</evidence>
<gene>
    <name evidence="1" type="ORF">RDV89_00915</name>
</gene>
<name>A0ABU3PQW5_9ACTN</name>
<proteinExistence type="predicted"/>